<evidence type="ECO:0000256" key="6">
    <source>
        <dbReference type="ARBA" id="ARBA00022741"/>
    </source>
</evidence>
<dbReference type="InterPro" id="IPR000924">
    <property type="entry name" value="Glu/Gln-tRNA-synth"/>
</dbReference>
<dbReference type="Gene3D" id="2.40.240.100">
    <property type="match status" value="1"/>
</dbReference>
<keyword evidence="9" id="KW-0030">Aminoacyl-tRNA synthetase</keyword>
<evidence type="ECO:0000256" key="12">
    <source>
        <dbReference type="SAM" id="Coils"/>
    </source>
</evidence>
<accession>T0YN40</accession>
<feature type="domain" description="Glutamyl/glutaminyl-tRNA synthetase class Ib anti-codon binding" evidence="14">
    <location>
        <begin position="409"/>
        <end position="495"/>
    </location>
</feature>
<dbReference type="GO" id="GO:0005524">
    <property type="term" value="F:ATP binding"/>
    <property type="evidence" value="ECO:0007669"/>
    <property type="project" value="UniProtKB-KW"/>
</dbReference>
<keyword evidence="4" id="KW-0963">Cytoplasm</keyword>
<dbReference type="GO" id="GO:0006424">
    <property type="term" value="P:glutamyl-tRNA aminoacylation"/>
    <property type="evidence" value="ECO:0007669"/>
    <property type="project" value="InterPro"/>
</dbReference>
<dbReference type="HAMAP" id="MF_02076">
    <property type="entry name" value="Glu_tRNA_synth_type2"/>
    <property type="match status" value="1"/>
</dbReference>
<evidence type="ECO:0000256" key="2">
    <source>
        <dbReference type="ARBA" id="ARBA00008927"/>
    </source>
</evidence>
<dbReference type="InterPro" id="IPR011035">
    <property type="entry name" value="Ribosomal_bL25/Gln-tRNA_synth"/>
</dbReference>
<dbReference type="Pfam" id="PF20974">
    <property type="entry name" value="tRNA-synt_1c_C2"/>
    <property type="match status" value="1"/>
</dbReference>
<name>T0YN40_9ZZZZ</name>
<reference evidence="16" key="2">
    <citation type="journal article" date="2014" name="ISME J.">
        <title>Microbial stratification in low pH oxic and suboxic macroscopic growths along an acid mine drainage.</title>
        <authorList>
            <person name="Mendez-Garcia C."/>
            <person name="Mesa V."/>
            <person name="Sprenger R.R."/>
            <person name="Richter M."/>
            <person name="Diez M.S."/>
            <person name="Solano J."/>
            <person name="Bargiela R."/>
            <person name="Golyshina O.V."/>
            <person name="Manteca A."/>
            <person name="Ramos J.L."/>
            <person name="Gallego J.R."/>
            <person name="Llorente I."/>
            <person name="Martins Dos Santos V.A."/>
            <person name="Jensen O.N."/>
            <person name="Pelaez A.I."/>
            <person name="Sanchez J."/>
            <person name="Ferrer M."/>
        </authorList>
    </citation>
    <scope>NUCLEOTIDE SEQUENCE</scope>
</reference>
<feature type="domain" description="tRNA synthetases class I (E and Q) anti-codon binding" evidence="15">
    <location>
        <begin position="508"/>
        <end position="567"/>
    </location>
</feature>
<evidence type="ECO:0000256" key="10">
    <source>
        <dbReference type="ARBA" id="ARBA00030865"/>
    </source>
</evidence>
<sequence>MALDDRVSGSIRKYAIKNAYEYGKARMESVLSKVLSLIPEAKSDMNGLRKAVEEAVAKINQMDSDWVKKEYASYEKEFEEEKAEKDENSKTKFVLEGAKEGNFATRFPPEPSGYLHIGHAKAVFLEQTFADIYKGKLYLYFDDTNPEKEQQEYVDAIKEDLNWLGIKFDSEYYASDNIPKIYSYAKKLILDGKAYACSCDHDTLEKNRFTGKECDHRNTDTKTNAQKFDEMLEGKYDEGKMALRFKGDMKADNTTLRDPTILRIKRTVHYRQGDKYIVWPTYHFNTPIMDSIHGVSDVIRDANYELSNALYYDILDSVGLKAPRVHLEARLNIKGNITSKRTVQKLIKEGRLSGYDDSRLVTLRALRNRGVQPKAIKDFVLRFGMSKVRSVMDISLLLSENKKVVDGTAKRLFYVDNPVEIIIDNMASISNKGIDIPLHPSNKGLGQRTVTLSDHIYICADDYKNFTDNGGLLLKGFATLKPSQSKADSDGRIHAIVDSNIDKKYAAVQWVSGENPVKTRVLIPLSPVKEDGEFDNDSLKYSDGYAEAYADTLKDGDIVQFERFGFCSKHSNEHGPYFIFLSK</sequence>
<evidence type="ECO:0000256" key="1">
    <source>
        <dbReference type="ARBA" id="ARBA00004496"/>
    </source>
</evidence>
<dbReference type="SUPFAM" id="SSF52374">
    <property type="entry name" value="Nucleotidylyl transferase"/>
    <property type="match status" value="1"/>
</dbReference>
<dbReference type="AlphaFoldDB" id="T0YN40"/>
<organism evidence="16">
    <name type="scientific">mine drainage metagenome</name>
    <dbReference type="NCBI Taxonomy" id="410659"/>
    <lineage>
        <taxon>unclassified sequences</taxon>
        <taxon>metagenomes</taxon>
        <taxon>ecological metagenomes</taxon>
    </lineage>
</organism>
<evidence type="ECO:0000259" key="15">
    <source>
        <dbReference type="Pfam" id="PF20974"/>
    </source>
</evidence>
<dbReference type="GO" id="GO:0043604">
    <property type="term" value="P:amide biosynthetic process"/>
    <property type="evidence" value="ECO:0007669"/>
    <property type="project" value="TreeGrafter"/>
</dbReference>
<dbReference type="InterPro" id="IPR020059">
    <property type="entry name" value="Glu/Gln-tRNA-synth_Ib_codon-bd"/>
</dbReference>
<dbReference type="InterPro" id="IPR020058">
    <property type="entry name" value="Glu/Gln-tRNA-synth_Ib_cat-dom"/>
</dbReference>
<evidence type="ECO:0000259" key="13">
    <source>
        <dbReference type="Pfam" id="PF00749"/>
    </source>
</evidence>
<dbReference type="PANTHER" id="PTHR43097:SF5">
    <property type="entry name" value="GLUTAMATE--TRNA LIGASE"/>
    <property type="match status" value="1"/>
</dbReference>
<dbReference type="NCBIfam" id="TIGR00463">
    <property type="entry name" value="gltX_arch"/>
    <property type="match status" value="1"/>
</dbReference>
<reference evidence="16" key="1">
    <citation type="submission" date="2013-08" db="EMBL/GenBank/DDBJ databases">
        <authorList>
            <person name="Mendez C."/>
            <person name="Richter M."/>
            <person name="Ferrer M."/>
            <person name="Sanchez J."/>
        </authorList>
    </citation>
    <scope>NUCLEOTIDE SEQUENCE</scope>
</reference>
<dbReference type="Pfam" id="PF03950">
    <property type="entry name" value="tRNA-synt_1c_C"/>
    <property type="match status" value="1"/>
</dbReference>
<dbReference type="PANTHER" id="PTHR43097">
    <property type="entry name" value="GLUTAMINE-TRNA LIGASE"/>
    <property type="match status" value="1"/>
</dbReference>
<keyword evidence="7" id="KW-0067">ATP-binding</keyword>
<proteinExistence type="inferred from homology"/>
<evidence type="ECO:0000256" key="9">
    <source>
        <dbReference type="ARBA" id="ARBA00023146"/>
    </source>
</evidence>
<keyword evidence="8" id="KW-0648">Protein biosynthesis</keyword>
<dbReference type="Gene3D" id="2.40.240.10">
    <property type="entry name" value="Ribosomal Protein L25, Chain P"/>
    <property type="match status" value="1"/>
</dbReference>
<dbReference type="Pfam" id="PF00749">
    <property type="entry name" value="tRNA-synt_1c"/>
    <property type="match status" value="1"/>
</dbReference>
<evidence type="ECO:0000259" key="14">
    <source>
        <dbReference type="Pfam" id="PF03950"/>
    </source>
</evidence>
<dbReference type="InterPro" id="IPR004526">
    <property type="entry name" value="Glu-tRNA-synth_arc/euk"/>
</dbReference>
<keyword evidence="6" id="KW-0547">Nucleotide-binding</keyword>
<dbReference type="EC" id="6.1.1.17" evidence="3"/>
<dbReference type="GO" id="GO:0032991">
    <property type="term" value="C:protein-containing complex"/>
    <property type="evidence" value="ECO:0007669"/>
    <property type="project" value="UniProtKB-ARBA"/>
</dbReference>
<comment type="subcellular location">
    <subcellularLocation>
        <location evidence="1">Cytoplasm</location>
    </subcellularLocation>
</comment>
<evidence type="ECO:0000256" key="8">
    <source>
        <dbReference type="ARBA" id="ARBA00022917"/>
    </source>
</evidence>
<dbReference type="GO" id="GO:0004818">
    <property type="term" value="F:glutamate-tRNA ligase activity"/>
    <property type="evidence" value="ECO:0007669"/>
    <property type="project" value="UniProtKB-EC"/>
</dbReference>
<comment type="catalytic activity">
    <reaction evidence="11">
        <text>tRNA(Glu) + L-glutamate + ATP = L-glutamyl-tRNA(Glu) + AMP + diphosphate</text>
        <dbReference type="Rhea" id="RHEA:23540"/>
        <dbReference type="Rhea" id="RHEA-COMP:9663"/>
        <dbReference type="Rhea" id="RHEA-COMP:9680"/>
        <dbReference type="ChEBI" id="CHEBI:29985"/>
        <dbReference type="ChEBI" id="CHEBI:30616"/>
        <dbReference type="ChEBI" id="CHEBI:33019"/>
        <dbReference type="ChEBI" id="CHEBI:78442"/>
        <dbReference type="ChEBI" id="CHEBI:78520"/>
        <dbReference type="ChEBI" id="CHEBI:456215"/>
        <dbReference type="EC" id="6.1.1.17"/>
    </reaction>
</comment>
<protein>
    <recommendedName>
        <fullName evidence="3">glutamate--tRNA ligase</fullName>
        <ecNumber evidence="3">6.1.1.17</ecNumber>
    </recommendedName>
    <alternativeName>
        <fullName evidence="10">Glutamyl-tRNA synthetase</fullName>
    </alternativeName>
</protein>
<evidence type="ECO:0000256" key="4">
    <source>
        <dbReference type="ARBA" id="ARBA00022490"/>
    </source>
</evidence>
<feature type="domain" description="Glutamyl/glutaminyl-tRNA synthetase class Ib catalytic" evidence="13">
    <location>
        <begin position="104"/>
        <end position="391"/>
    </location>
</feature>
<evidence type="ECO:0000313" key="16">
    <source>
        <dbReference type="EMBL" id="EQD36866.1"/>
    </source>
</evidence>
<dbReference type="InterPro" id="IPR014729">
    <property type="entry name" value="Rossmann-like_a/b/a_fold"/>
</dbReference>
<gene>
    <name evidence="16" type="ORF">B2A_11999</name>
</gene>
<comment type="caution">
    <text evidence="16">The sequence shown here is derived from an EMBL/GenBank/DDBJ whole genome shotgun (WGS) entry which is preliminary data.</text>
</comment>
<dbReference type="InterPro" id="IPR020056">
    <property type="entry name" value="Rbsml_bL25/Gln-tRNA_synth_N"/>
</dbReference>
<evidence type="ECO:0000256" key="5">
    <source>
        <dbReference type="ARBA" id="ARBA00022598"/>
    </source>
</evidence>
<feature type="coiled-coil region" evidence="12">
    <location>
        <begin position="45"/>
        <end position="91"/>
    </location>
</feature>
<evidence type="ECO:0000256" key="11">
    <source>
        <dbReference type="ARBA" id="ARBA00048351"/>
    </source>
</evidence>
<dbReference type="PROSITE" id="PS00178">
    <property type="entry name" value="AA_TRNA_LIGASE_I"/>
    <property type="match status" value="1"/>
</dbReference>
<dbReference type="SUPFAM" id="SSF50715">
    <property type="entry name" value="Ribosomal protein L25-like"/>
    <property type="match status" value="1"/>
</dbReference>
<evidence type="ECO:0000256" key="7">
    <source>
        <dbReference type="ARBA" id="ARBA00022840"/>
    </source>
</evidence>
<keyword evidence="12" id="KW-0175">Coiled coil</keyword>
<dbReference type="InterPro" id="IPR001412">
    <property type="entry name" value="aa-tRNA-synth_I_CS"/>
</dbReference>
<dbReference type="EMBL" id="AUZZ01008659">
    <property type="protein sequence ID" value="EQD36866.1"/>
    <property type="molecule type" value="Genomic_DNA"/>
</dbReference>
<keyword evidence="5 16" id="KW-0436">Ligase</keyword>
<dbReference type="InterPro" id="IPR049437">
    <property type="entry name" value="tRNA-synt_1c_C2"/>
</dbReference>
<dbReference type="Gene3D" id="3.40.50.620">
    <property type="entry name" value="HUPs"/>
    <property type="match status" value="1"/>
</dbReference>
<dbReference type="PRINTS" id="PR00987">
    <property type="entry name" value="TRNASYNTHGLU"/>
</dbReference>
<dbReference type="InterPro" id="IPR050132">
    <property type="entry name" value="Gln/Glu-tRNA_Ligase"/>
</dbReference>
<comment type="similarity">
    <text evidence="2">Belongs to the class-I aminoacyl-tRNA synthetase family. Glutamate--tRNA ligase type 2 subfamily.</text>
</comment>
<dbReference type="GO" id="GO:0005829">
    <property type="term" value="C:cytosol"/>
    <property type="evidence" value="ECO:0007669"/>
    <property type="project" value="TreeGrafter"/>
</dbReference>
<evidence type="ECO:0000256" key="3">
    <source>
        <dbReference type="ARBA" id="ARBA00012835"/>
    </source>
</evidence>